<organism evidence="1 2">
    <name type="scientific">Marinifilum flexuosum</name>
    <dbReference type="NCBI Taxonomy" id="1117708"/>
    <lineage>
        <taxon>Bacteria</taxon>
        <taxon>Pseudomonadati</taxon>
        <taxon>Bacteroidota</taxon>
        <taxon>Bacteroidia</taxon>
        <taxon>Marinilabiliales</taxon>
        <taxon>Marinifilaceae</taxon>
    </lineage>
</organism>
<evidence type="ECO:0000313" key="1">
    <source>
        <dbReference type="EMBL" id="RKD94524.1"/>
    </source>
</evidence>
<reference evidence="1 2" key="1">
    <citation type="submission" date="2018-09" db="EMBL/GenBank/DDBJ databases">
        <title>Genomic Encyclopedia of Archaeal and Bacterial Type Strains, Phase II (KMG-II): from individual species to whole genera.</title>
        <authorList>
            <person name="Goeker M."/>
        </authorList>
    </citation>
    <scope>NUCLEOTIDE SEQUENCE [LARGE SCALE GENOMIC DNA]</scope>
    <source>
        <strain evidence="1 2">DSM 21950</strain>
    </source>
</reference>
<proteinExistence type="predicted"/>
<gene>
    <name evidence="1" type="ORF">BXY64_4112</name>
</gene>
<sequence length="37" mass="4264">QVKPLLLLSKVFIVRFMNKLSRVVQQAQKLNFMCGDA</sequence>
<comment type="caution">
    <text evidence="1">The sequence shown here is derived from an EMBL/GenBank/DDBJ whole genome shotgun (WGS) entry which is preliminary data.</text>
</comment>
<name>A0A419WG93_9BACT</name>
<feature type="non-terminal residue" evidence="1">
    <location>
        <position position="1"/>
    </location>
</feature>
<dbReference type="AlphaFoldDB" id="A0A419WG93"/>
<dbReference type="Proteomes" id="UP000284531">
    <property type="component" value="Unassembled WGS sequence"/>
</dbReference>
<protein>
    <submittedName>
        <fullName evidence="1">Uncharacterized protein</fullName>
    </submittedName>
</protein>
<accession>A0A419WG93</accession>
<dbReference type="EMBL" id="RAPQ01000014">
    <property type="protein sequence ID" value="RKD94524.1"/>
    <property type="molecule type" value="Genomic_DNA"/>
</dbReference>
<keyword evidence="2" id="KW-1185">Reference proteome</keyword>
<evidence type="ECO:0000313" key="2">
    <source>
        <dbReference type="Proteomes" id="UP000284531"/>
    </source>
</evidence>